<evidence type="ECO:0000313" key="1">
    <source>
        <dbReference type="EMBL" id="GFD07279.1"/>
    </source>
</evidence>
<protein>
    <submittedName>
        <fullName evidence="1">Uncharacterized protein</fullName>
    </submittedName>
</protein>
<accession>A0A699TDD3</accession>
<gene>
    <name evidence="1" type="ORF">Tci_879248</name>
</gene>
<name>A0A699TDD3_TANCI</name>
<reference evidence="1" key="1">
    <citation type="journal article" date="2019" name="Sci. Rep.">
        <title>Draft genome of Tanacetum cinerariifolium, the natural source of mosquito coil.</title>
        <authorList>
            <person name="Yamashiro T."/>
            <person name="Shiraishi A."/>
            <person name="Satake H."/>
            <person name="Nakayama K."/>
        </authorList>
    </citation>
    <scope>NUCLEOTIDE SEQUENCE</scope>
</reference>
<dbReference type="AlphaFoldDB" id="A0A699TDD3"/>
<comment type="caution">
    <text evidence="1">The sequence shown here is derived from an EMBL/GenBank/DDBJ whole genome shotgun (WGS) entry which is preliminary data.</text>
</comment>
<dbReference type="EMBL" id="BKCJ011230470">
    <property type="protein sequence ID" value="GFD07279.1"/>
    <property type="molecule type" value="Genomic_DNA"/>
</dbReference>
<proteinExistence type="predicted"/>
<organism evidence="1">
    <name type="scientific">Tanacetum cinerariifolium</name>
    <name type="common">Dalmatian daisy</name>
    <name type="synonym">Chrysanthemum cinerariifolium</name>
    <dbReference type="NCBI Taxonomy" id="118510"/>
    <lineage>
        <taxon>Eukaryota</taxon>
        <taxon>Viridiplantae</taxon>
        <taxon>Streptophyta</taxon>
        <taxon>Embryophyta</taxon>
        <taxon>Tracheophyta</taxon>
        <taxon>Spermatophyta</taxon>
        <taxon>Magnoliopsida</taxon>
        <taxon>eudicotyledons</taxon>
        <taxon>Gunneridae</taxon>
        <taxon>Pentapetalae</taxon>
        <taxon>asterids</taxon>
        <taxon>campanulids</taxon>
        <taxon>Asterales</taxon>
        <taxon>Asteraceae</taxon>
        <taxon>Asteroideae</taxon>
        <taxon>Anthemideae</taxon>
        <taxon>Anthemidinae</taxon>
        <taxon>Tanacetum</taxon>
    </lineage>
</organism>
<sequence>MCIDESPTSDGYYLATGYVADGKSLGVVNGGAPAGAGGRQLWRSRARHGRLALACQRGKQQAREHEAAAK</sequence>